<sequence>MARLVEAIREGDMELANCIIDNGCNINATMNDDMSFLMYAIYYKRNKLAHKLINMNECDIHIKNKYGVTALMYAITTRNLEIINILIKKKCDINVQIRSSRDTGLMIAFDDNCFKIVDVLIDNKCDLYLENSNGHTIFDILINHHKKLLFLINKLIKNGDITFLEKSKCKDKLLKFIHDNKMIESIWNMYESKMKDIISDGDNILAYSFVNNLGDFNVIKLLIRYTY</sequence>
<dbReference type="PROSITE" id="PS50088">
    <property type="entry name" value="ANK_REPEAT"/>
    <property type="match status" value="1"/>
</dbReference>
<name>A0A3G4ZZ12_9VIRU</name>
<dbReference type="SMART" id="SM00248">
    <property type="entry name" value="ANK"/>
    <property type="match status" value="5"/>
</dbReference>
<dbReference type="Gene3D" id="1.25.40.20">
    <property type="entry name" value="Ankyrin repeat-containing domain"/>
    <property type="match status" value="1"/>
</dbReference>
<evidence type="ECO:0000313" key="3">
    <source>
        <dbReference type="EMBL" id="AYV78639.1"/>
    </source>
</evidence>
<dbReference type="InterPro" id="IPR036770">
    <property type="entry name" value="Ankyrin_rpt-contain_sf"/>
</dbReference>
<dbReference type="Pfam" id="PF12796">
    <property type="entry name" value="Ank_2"/>
    <property type="match status" value="1"/>
</dbReference>
<accession>A0A3G4ZZ12</accession>
<gene>
    <name evidence="3" type="ORF">Edafosvirus21_18</name>
</gene>
<evidence type="ECO:0000256" key="1">
    <source>
        <dbReference type="ARBA" id="ARBA00022737"/>
    </source>
</evidence>
<dbReference type="GO" id="GO:0045944">
    <property type="term" value="P:positive regulation of transcription by RNA polymerase II"/>
    <property type="evidence" value="ECO:0007669"/>
    <property type="project" value="TreeGrafter"/>
</dbReference>
<dbReference type="InterPro" id="IPR050663">
    <property type="entry name" value="Ankyrin-SOCS_Box"/>
</dbReference>
<dbReference type="InterPro" id="IPR002110">
    <property type="entry name" value="Ankyrin_rpt"/>
</dbReference>
<proteinExistence type="predicted"/>
<dbReference type="SUPFAM" id="SSF48403">
    <property type="entry name" value="Ankyrin repeat"/>
    <property type="match status" value="1"/>
</dbReference>
<reference evidence="3" key="1">
    <citation type="submission" date="2018-10" db="EMBL/GenBank/DDBJ databases">
        <title>Hidden diversity of soil giant viruses.</title>
        <authorList>
            <person name="Schulz F."/>
            <person name="Alteio L."/>
            <person name="Goudeau D."/>
            <person name="Ryan E.M."/>
            <person name="Malmstrom R.R."/>
            <person name="Blanchard J."/>
            <person name="Woyke T."/>
        </authorList>
    </citation>
    <scope>NUCLEOTIDE SEQUENCE</scope>
    <source>
        <strain evidence="3">EDV1</strain>
    </source>
</reference>
<organism evidence="3">
    <name type="scientific">Edafosvirus sp</name>
    <dbReference type="NCBI Taxonomy" id="2487765"/>
    <lineage>
        <taxon>Viruses</taxon>
        <taxon>Varidnaviria</taxon>
        <taxon>Bamfordvirae</taxon>
        <taxon>Nucleocytoviricota</taxon>
        <taxon>Megaviricetes</taxon>
        <taxon>Imitervirales</taxon>
        <taxon>Mimiviridae</taxon>
        <taxon>Klosneuvirinae</taxon>
    </lineage>
</organism>
<dbReference type="GO" id="GO:0000976">
    <property type="term" value="F:transcription cis-regulatory region binding"/>
    <property type="evidence" value="ECO:0007669"/>
    <property type="project" value="TreeGrafter"/>
</dbReference>
<protein>
    <submittedName>
        <fullName evidence="3">Uncharacterized protein</fullName>
    </submittedName>
</protein>
<dbReference type="PANTHER" id="PTHR24193">
    <property type="entry name" value="ANKYRIN REPEAT PROTEIN"/>
    <property type="match status" value="1"/>
</dbReference>
<evidence type="ECO:0000256" key="2">
    <source>
        <dbReference type="ARBA" id="ARBA00023043"/>
    </source>
</evidence>
<keyword evidence="1" id="KW-0677">Repeat</keyword>
<dbReference type="PANTHER" id="PTHR24193:SF121">
    <property type="entry name" value="ADA2A-CONTAINING COMPLEX COMPONENT 3, ISOFORM D"/>
    <property type="match status" value="1"/>
</dbReference>
<dbReference type="PROSITE" id="PS50297">
    <property type="entry name" value="ANK_REP_REGION"/>
    <property type="match status" value="1"/>
</dbReference>
<dbReference type="EMBL" id="MK072086">
    <property type="protein sequence ID" value="AYV78639.1"/>
    <property type="molecule type" value="Genomic_DNA"/>
</dbReference>
<keyword evidence="2" id="KW-0040">ANK repeat</keyword>